<reference evidence="2" key="2">
    <citation type="submission" date="2021-01" db="UniProtKB">
        <authorList>
            <consortium name="EnsemblMetazoa"/>
        </authorList>
    </citation>
    <scope>IDENTIFICATION</scope>
</reference>
<dbReference type="GO" id="GO:0006487">
    <property type="term" value="P:protein N-linked glycosylation"/>
    <property type="evidence" value="ECO:0000318"/>
    <property type="project" value="GO_Central"/>
</dbReference>
<dbReference type="InterPro" id="IPR057279">
    <property type="entry name" value="MGAT4"/>
</dbReference>
<dbReference type="FunCoup" id="A0A7M7STY9">
    <property type="interactions" value="726"/>
</dbReference>
<dbReference type="EnsemblMetazoa" id="XM_030975127">
    <property type="protein sequence ID" value="XP_030830987"/>
    <property type="gene ID" value="LOC105441386"/>
</dbReference>
<evidence type="ECO:0000313" key="3">
    <source>
        <dbReference type="Proteomes" id="UP000007110"/>
    </source>
</evidence>
<dbReference type="PANTHER" id="PTHR12062">
    <property type="entry name" value="N-ACETYLGLUCOSAMINYLTRANSFERASE VI"/>
    <property type="match status" value="1"/>
</dbReference>
<keyword evidence="3" id="KW-1185">Reference proteome</keyword>
<dbReference type="RefSeq" id="XP_030830987.1">
    <property type="nucleotide sequence ID" value="XM_030975127.1"/>
</dbReference>
<accession>A0A7M7STY9</accession>
<feature type="domain" description="MGAT4 conserved region" evidence="1">
    <location>
        <begin position="287"/>
        <end position="537"/>
    </location>
</feature>
<reference evidence="3" key="1">
    <citation type="submission" date="2015-02" db="EMBL/GenBank/DDBJ databases">
        <title>Genome sequencing for Strongylocentrotus purpuratus.</title>
        <authorList>
            <person name="Murali S."/>
            <person name="Liu Y."/>
            <person name="Vee V."/>
            <person name="English A."/>
            <person name="Wang M."/>
            <person name="Skinner E."/>
            <person name="Han Y."/>
            <person name="Muzny D.M."/>
            <person name="Worley K.C."/>
            <person name="Gibbs R.A."/>
        </authorList>
    </citation>
    <scope>NUCLEOTIDE SEQUENCE</scope>
</reference>
<proteinExistence type="predicted"/>
<dbReference type="PANTHER" id="PTHR12062:SF0">
    <property type="entry name" value="ALPHA-1,3-MANNOSYL-GLYCOPROTEIN 4-BETA-N-ACETYLGLUCOSAMINYLTRANSFERASE B"/>
    <property type="match status" value="1"/>
</dbReference>
<dbReference type="GeneID" id="105441386"/>
<protein>
    <recommendedName>
        <fullName evidence="1">MGAT4 conserved region domain-containing protein</fullName>
    </recommendedName>
</protein>
<evidence type="ECO:0000259" key="1">
    <source>
        <dbReference type="Pfam" id="PF04666"/>
    </source>
</evidence>
<dbReference type="InterPro" id="IPR006759">
    <property type="entry name" value="Glyco_transf_54"/>
</dbReference>
<dbReference type="OrthoDB" id="10063818at2759"/>
<dbReference type="AlphaFoldDB" id="A0A7M7STY9"/>
<dbReference type="KEGG" id="spu:105441386"/>
<sequence length="561" mass="64482">MYIHKLSNHPPSIIKNLPASISRRIADISCDEETFNEASPAYNDALKASEFAETLTYTKERPTRRKQNRKRNIIWFNPPFSKNVTTNIGRSFLRLVDKHFPKKSKFNKIFNRNTLKVSYSCMPNVASIIKAHNKQVSSTDDHTKPKTCNCRKKNVCPLQGNCQAGSIIYSAKVSGPESPKQYIGLTEPPFKLSTPFTIEWSISSKAQAYSSETKKCNLCLTEKLAIINAEKQTLLNKRPELISKYFRPWPKNSQVICESDRIQRLRNNLGVNNPRDEVQHSSHGIRTPQLWTRPNENELEKALVLGSRRNLSNFLTIGLPTVLRETDNYLSQTLDSLILNSSPEERSAAILLIFLADFEDEKRSILRDMIKDKYLPYLESGFIQVIQAPASFYPSLKNLKSNYGDSETRVRWRSKQCVDIAYTFIYGSGLSEYYLHMEDDVITVKGYITAIRTYIREKSNVKWVILEFASLGTFGQLLRAYDLDRLAQFILFFYQDQPVDWLFSKFKDLNAQQKKYIRKPSIFQHKGIQSSLKGKNMAHWVDKTFIDTNKASGKNQSSGKV</sequence>
<dbReference type="Pfam" id="PF04666">
    <property type="entry name" value="MGAT4_cons"/>
    <property type="match status" value="1"/>
</dbReference>
<dbReference type="GO" id="GO:0008375">
    <property type="term" value="F:acetylglucosaminyltransferase activity"/>
    <property type="evidence" value="ECO:0000318"/>
    <property type="project" value="GO_Central"/>
</dbReference>
<dbReference type="InParanoid" id="A0A7M7STY9"/>
<organism evidence="2 3">
    <name type="scientific">Strongylocentrotus purpuratus</name>
    <name type="common">Purple sea urchin</name>
    <dbReference type="NCBI Taxonomy" id="7668"/>
    <lineage>
        <taxon>Eukaryota</taxon>
        <taxon>Metazoa</taxon>
        <taxon>Echinodermata</taxon>
        <taxon>Eleutherozoa</taxon>
        <taxon>Echinozoa</taxon>
        <taxon>Echinoidea</taxon>
        <taxon>Euechinoidea</taxon>
        <taxon>Echinacea</taxon>
        <taxon>Camarodonta</taxon>
        <taxon>Echinidea</taxon>
        <taxon>Strongylocentrotidae</taxon>
        <taxon>Strongylocentrotus</taxon>
    </lineage>
</organism>
<name>A0A7M7STY9_STRPU</name>
<evidence type="ECO:0000313" key="2">
    <source>
        <dbReference type="EnsemblMetazoa" id="XP_030830987"/>
    </source>
</evidence>
<dbReference type="Proteomes" id="UP000007110">
    <property type="component" value="Unassembled WGS sequence"/>
</dbReference>